<dbReference type="EMBL" id="CP027860">
    <property type="protein sequence ID" value="AVP96790.1"/>
    <property type="molecule type" value="Genomic_DNA"/>
</dbReference>
<dbReference type="KEGG" id="xba:C7S18_06065"/>
<evidence type="ECO:0000313" key="1">
    <source>
        <dbReference type="EMBL" id="AVP96790.1"/>
    </source>
</evidence>
<organism evidence="1 2">
    <name type="scientific">Ahniella affigens</name>
    <dbReference type="NCBI Taxonomy" id="2021234"/>
    <lineage>
        <taxon>Bacteria</taxon>
        <taxon>Pseudomonadati</taxon>
        <taxon>Pseudomonadota</taxon>
        <taxon>Gammaproteobacteria</taxon>
        <taxon>Lysobacterales</taxon>
        <taxon>Rhodanobacteraceae</taxon>
        <taxon>Ahniella</taxon>
    </lineage>
</organism>
<keyword evidence="2" id="KW-1185">Reference proteome</keyword>
<reference evidence="1 2" key="2">
    <citation type="submission" date="2018-03" db="EMBL/GenBank/DDBJ databases">
        <authorList>
            <person name="Keele B.F."/>
        </authorList>
    </citation>
    <scope>NUCLEOTIDE SEQUENCE [LARGE SCALE GENOMIC DNA]</scope>
    <source>
        <strain evidence="1 2">D13</strain>
    </source>
</reference>
<proteinExistence type="predicted"/>
<evidence type="ECO:0000313" key="2">
    <source>
        <dbReference type="Proteomes" id="UP000241074"/>
    </source>
</evidence>
<dbReference type="AlphaFoldDB" id="A0A2P1PPL7"/>
<gene>
    <name evidence="1" type="ORF">C7S18_06065</name>
</gene>
<accession>A0A2P1PPL7</accession>
<name>A0A2P1PPL7_9GAMM</name>
<protein>
    <submittedName>
        <fullName evidence="1">Uncharacterized protein</fullName>
    </submittedName>
</protein>
<sequence>MKGLTREDSSTIGFVGACYLSNAVDTPELNEWAERIMIVGSGYPDYVVDLREFEAPRFHFYRVVGFTADRSLSDTESHAIYGIAYLRGREVVDCPSREVATAALSSCPHILEEFRATFPFLYSPRQG</sequence>
<dbReference type="Proteomes" id="UP000241074">
    <property type="component" value="Chromosome"/>
</dbReference>
<reference evidence="1 2" key="1">
    <citation type="submission" date="2018-03" db="EMBL/GenBank/DDBJ databases">
        <title>Ahniella affigens gen. nov., sp. nov., a gammaproteobacterium isolated from sandy soil near a stream.</title>
        <authorList>
            <person name="Ko Y."/>
            <person name="Kim J.-H."/>
        </authorList>
    </citation>
    <scope>NUCLEOTIDE SEQUENCE [LARGE SCALE GENOMIC DNA]</scope>
    <source>
        <strain evidence="1 2">D13</strain>
    </source>
</reference>